<name>A0A4R5N815_9LACO</name>
<comment type="caution">
    <text evidence="1">The sequence shown here is derived from an EMBL/GenBank/DDBJ whole genome shotgun (WGS) entry which is preliminary data.</text>
</comment>
<dbReference type="STRING" id="907931.GCA_000165675_00985"/>
<sequence length="35" mass="4282">MLLKFNVKNKLILTNRILKLREKKLYEKAGGYQMW</sequence>
<dbReference type="AlphaFoldDB" id="A0A4R5N815"/>
<gene>
    <name evidence="1" type="ORF">C5L23_000365</name>
</gene>
<evidence type="ECO:0000313" key="2">
    <source>
        <dbReference type="Proteomes" id="UP000295681"/>
    </source>
</evidence>
<proteinExistence type="predicted"/>
<accession>A0A4R5N815</accession>
<evidence type="ECO:0000313" key="1">
    <source>
        <dbReference type="EMBL" id="TDG68059.1"/>
    </source>
</evidence>
<dbReference type="Proteomes" id="UP000295681">
    <property type="component" value="Unassembled WGS sequence"/>
</dbReference>
<reference evidence="1 2" key="1">
    <citation type="journal article" date="2019" name="Appl. Microbiol. Biotechnol.">
        <title>Uncovering carbohydrate metabolism through a genotype-phenotype association study of 56 lactic acid bacteria genomes.</title>
        <authorList>
            <person name="Buron-Moles G."/>
            <person name="Chailyan A."/>
            <person name="Dolejs I."/>
            <person name="Forster J."/>
            <person name="Miks M.H."/>
        </authorList>
    </citation>
    <scope>NUCLEOTIDE SEQUENCE [LARGE SCALE GENOMIC DNA]</scope>
    <source>
        <strain evidence="1 2">ATCC 700006</strain>
    </source>
</reference>
<protein>
    <submittedName>
        <fullName evidence="1">Uncharacterized protein</fullName>
    </submittedName>
</protein>
<organism evidence="1 2">
    <name type="scientific">Leuconostoc fallax</name>
    <dbReference type="NCBI Taxonomy" id="1251"/>
    <lineage>
        <taxon>Bacteria</taxon>
        <taxon>Bacillati</taxon>
        <taxon>Bacillota</taxon>
        <taxon>Bacilli</taxon>
        <taxon>Lactobacillales</taxon>
        <taxon>Lactobacillaceae</taxon>
        <taxon>Leuconostoc</taxon>
    </lineage>
</organism>
<keyword evidence="2" id="KW-1185">Reference proteome</keyword>
<dbReference type="EMBL" id="PUFI01000014">
    <property type="protein sequence ID" value="TDG68059.1"/>
    <property type="molecule type" value="Genomic_DNA"/>
</dbReference>